<dbReference type="PANTHER" id="PTHR40089:SF1">
    <property type="entry name" value="ETHANOLAMINE PERMEASE EUTH-RELATED"/>
    <property type="match status" value="1"/>
</dbReference>
<dbReference type="PIRSF" id="PIRSF019466">
    <property type="entry name" value="EutH"/>
    <property type="match status" value="1"/>
</dbReference>
<feature type="transmembrane region" description="Helical" evidence="1">
    <location>
        <begin position="141"/>
        <end position="161"/>
    </location>
</feature>
<accession>A0A845QZ64</accession>
<dbReference type="Pfam" id="PF04346">
    <property type="entry name" value="EutH"/>
    <property type="match status" value="1"/>
</dbReference>
<dbReference type="NCBIfam" id="NF011667">
    <property type="entry name" value="PRK15086.1-3"/>
    <property type="match status" value="1"/>
</dbReference>
<dbReference type="RefSeq" id="WP_160198245.1">
    <property type="nucleotide sequence ID" value="NZ_QXXA01000015.1"/>
</dbReference>
<reference evidence="2 3" key="1">
    <citation type="submission" date="2018-08" db="EMBL/GenBank/DDBJ databases">
        <title>Murine metabolic-syndrome-specific gut microbial biobank.</title>
        <authorList>
            <person name="Liu C."/>
        </authorList>
    </citation>
    <scope>NUCLEOTIDE SEQUENCE [LARGE SCALE GENOMIC DNA]</scope>
    <source>
        <strain evidence="2 3">583</strain>
    </source>
</reference>
<name>A0A845QZ64_9CLOT</name>
<dbReference type="OrthoDB" id="9778282at2"/>
<evidence type="ECO:0000313" key="3">
    <source>
        <dbReference type="Proteomes" id="UP000467132"/>
    </source>
</evidence>
<feature type="transmembrane region" description="Helical" evidence="1">
    <location>
        <begin position="167"/>
        <end position="189"/>
    </location>
</feature>
<feature type="transmembrane region" description="Helical" evidence="1">
    <location>
        <begin position="77"/>
        <end position="96"/>
    </location>
</feature>
<dbReference type="EMBL" id="QXXA01000015">
    <property type="protein sequence ID" value="NBI07775.1"/>
    <property type="molecule type" value="Genomic_DNA"/>
</dbReference>
<protein>
    <submittedName>
        <fullName evidence="2">Ethanolamine utilization protein EutH</fullName>
    </submittedName>
</protein>
<dbReference type="InterPro" id="IPR007441">
    <property type="entry name" value="EutH"/>
</dbReference>
<dbReference type="Proteomes" id="UP000467132">
    <property type="component" value="Unassembled WGS sequence"/>
</dbReference>
<dbReference type="GO" id="GO:0005886">
    <property type="term" value="C:plasma membrane"/>
    <property type="evidence" value="ECO:0007669"/>
    <property type="project" value="TreeGrafter"/>
</dbReference>
<feature type="transmembrane region" description="Helical" evidence="1">
    <location>
        <begin position="236"/>
        <end position="254"/>
    </location>
</feature>
<organism evidence="2 3">
    <name type="scientific">Senegalia massiliensis</name>
    <dbReference type="NCBI Taxonomy" id="1720316"/>
    <lineage>
        <taxon>Bacteria</taxon>
        <taxon>Bacillati</taxon>
        <taxon>Bacillota</taxon>
        <taxon>Clostridia</taxon>
        <taxon>Eubacteriales</taxon>
        <taxon>Clostridiaceae</taxon>
        <taxon>Senegalia</taxon>
    </lineage>
</organism>
<feature type="transmembrane region" description="Helical" evidence="1">
    <location>
        <begin position="201"/>
        <end position="224"/>
    </location>
</feature>
<evidence type="ECO:0000313" key="2">
    <source>
        <dbReference type="EMBL" id="NBI07775.1"/>
    </source>
</evidence>
<keyword evidence="1" id="KW-0472">Membrane</keyword>
<sequence length="375" mass="40458">MSNLIIMIIISFSIIAAIDKVIGNKMKLGNHFEEGFKSMGGLALTMLGIYTISPLIAKVISPFLFPISKVTGIDPSIFIGIFLAPDMGGFNASLAIAHDAQIGIFSGLILSSMLGATLVFTIPIALGMIKDEDKKHFSKGILYGIITIPLGSLVSGVMMGIDFDILLLNHIPILLFSIMISMGLFLCPDKLFNAFEKFNKFILLLSTFGLIIGILKFTLGISIFNDIIPIEEGLVVIGKIAIILSGAYPLVSFISEKLEKGLSSIGNKLNVNNDSILGVITSLVNTIPMISIYDKMDNKGKVINSAFAVSASFVFGGQMAFVLGVSPDIIGPFIVGKIVAGISSIIVIFVSTKEYGSYFKNKKFRRKHLAFKIKK</sequence>
<gene>
    <name evidence="2" type="primary">eutH</name>
    <name evidence="2" type="ORF">D3Z33_13015</name>
</gene>
<comment type="caution">
    <text evidence="2">The sequence shown here is derived from an EMBL/GenBank/DDBJ whole genome shotgun (WGS) entry which is preliminary data.</text>
</comment>
<evidence type="ECO:0000256" key="1">
    <source>
        <dbReference type="SAM" id="Phobius"/>
    </source>
</evidence>
<dbReference type="GO" id="GO:0034228">
    <property type="term" value="F:ethanolamine transmembrane transporter activity"/>
    <property type="evidence" value="ECO:0007669"/>
    <property type="project" value="InterPro"/>
</dbReference>
<keyword evidence="1" id="KW-1133">Transmembrane helix</keyword>
<keyword evidence="1" id="KW-0812">Transmembrane</keyword>
<feature type="transmembrane region" description="Helical" evidence="1">
    <location>
        <begin position="329"/>
        <end position="350"/>
    </location>
</feature>
<feature type="transmembrane region" description="Helical" evidence="1">
    <location>
        <begin position="102"/>
        <end position="129"/>
    </location>
</feature>
<dbReference type="PANTHER" id="PTHR40089">
    <property type="entry name" value="ETHANOLAMINE UTILIZATION PROTEIN EUTH"/>
    <property type="match status" value="1"/>
</dbReference>
<keyword evidence="3" id="KW-1185">Reference proteome</keyword>
<dbReference type="AlphaFoldDB" id="A0A845QZ64"/>
<proteinExistence type="predicted"/>
<feature type="transmembrane region" description="Helical" evidence="1">
    <location>
        <begin position="41"/>
        <end position="65"/>
    </location>
</feature>
<feature type="transmembrane region" description="Helical" evidence="1">
    <location>
        <begin position="302"/>
        <end position="323"/>
    </location>
</feature>